<sequence>MSLPLSDIRIVAIEQYGAGPYGSLHLADLGADVIKIEQPPEGDVGRYVPPYRDGTDSLFFESLNRNKRSVCLDIAHPDGRRVLEDLVAHADALFYNLRGDVPAKLGLRYADLSHANPRLVCCSLSGYGMTGPRAADPGFDYMVQGVAGWMSITGEPDGPPTKTGMSAVDFATGLAAALSLMVGVHAARRDGVGGDADVALLDTAVSMLNYLATWALTEGHVPVRVPRSGHPTLVPFGNFPTADGWIVAGGSKEKFWVRMTAALDRPELAADPRFVTFDDRLRHRDEVIALLDVEFTKQPTAHWLTVLTEHGVPCAPVNDVHAALDDPQVAARELVFRVDHPRLGAVGQVASPVRFGAAPPRRSRGPALGEHTRAVLADLLGYSDDHIAALARAGAVALPVPLRGGA</sequence>
<organism evidence="2 3">
    <name type="scientific">Phytohabitans kaempferiae</name>
    <dbReference type="NCBI Taxonomy" id="1620943"/>
    <lineage>
        <taxon>Bacteria</taxon>
        <taxon>Bacillati</taxon>
        <taxon>Actinomycetota</taxon>
        <taxon>Actinomycetes</taxon>
        <taxon>Micromonosporales</taxon>
        <taxon>Micromonosporaceae</taxon>
    </lineage>
</organism>
<dbReference type="GO" id="GO:0016740">
    <property type="term" value="F:transferase activity"/>
    <property type="evidence" value="ECO:0007669"/>
    <property type="project" value="UniProtKB-KW"/>
</dbReference>
<evidence type="ECO:0000313" key="3">
    <source>
        <dbReference type="Proteomes" id="UP001589867"/>
    </source>
</evidence>
<evidence type="ECO:0000256" key="1">
    <source>
        <dbReference type="ARBA" id="ARBA00022679"/>
    </source>
</evidence>
<dbReference type="InterPro" id="IPR044855">
    <property type="entry name" value="CoA-Trfase_III_dom3_sf"/>
</dbReference>
<name>A0ABV6M3P4_9ACTN</name>
<dbReference type="RefSeq" id="WP_377251937.1">
    <property type="nucleotide sequence ID" value="NZ_JBHLUH010000030.1"/>
</dbReference>
<dbReference type="PANTHER" id="PTHR48207">
    <property type="entry name" value="SUCCINATE--HYDROXYMETHYLGLUTARATE COA-TRANSFERASE"/>
    <property type="match status" value="1"/>
</dbReference>
<accession>A0ABV6M3P4</accession>
<gene>
    <name evidence="2" type="ORF">ACFFIA_16795</name>
</gene>
<dbReference type="InterPro" id="IPR050483">
    <property type="entry name" value="CoA-transferase_III_domain"/>
</dbReference>
<protein>
    <submittedName>
        <fullName evidence="2">CaiB/BaiF CoA transferase family protein</fullName>
    </submittedName>
</protein>
<keyword evidence="3" id="KW-1185">Reference proteome</keyword>
<dbReference type="Gene3D" id="3.40.50.10540">
    <property type="entry name" value="Crotonobetainyl-coa:carnitine coa-transferase, domain 1"/>
    <property type="match status" value="1"/>
</dbReference>
<reference evidence="2 3" key="1">
    <citation type="submission" date="2024-09" db="EMBL/GenBank/DDBJ databases">
        <authorList>
            <person name="Sun Q."/>
            <person name="Mori K."/>
        </authorList>
    </citation>
    <scope>NUCLEOTIDE SEQUENCE [LARGE SCALE GENOMIC DNA]</scope>
    <source>
        <strain evidence="2 3">TBRC 3947</strain>
    </source>
</reference>
<dbReference type="PANTHER" id="PTHR48207:SF4">
    <property type="entry name" value="BLL6097 PROTEIN"/>
    <property type="match status" value="1"/>
</dbReference>
<dbReference type="Pfam" id="PF02515">
    <property type="entry name" value="CoA_transf_3"/>
    <property type="match status" value="1"/>
</dbReference>
<comment type="caution">
    <text evidence="2">The sequence shown here is derived from an EMBL/GenBank/DDBJ whole genome shotgun (WGS) entry which is preliminary data.</text>
</comment>
<dbReference type="SUPFAM" id="SSF89796">
    <property type="entry name" value="CoA-transferase family III (CaiB/BaiF)"/>
    <property type="match status" value="1"/>
</dbReference>
<proteinExistence type="predicted"/>
<evidence type="ECO:0000313" key="2">
    <source>
        <dbReference type="EMBL" id="MFC0529312.1"/>
    </source>
</evidence>
<dbReference type="EMBL" id="JBHLUH010000030">
    <property type="protein sequence ID" value="MFC0529312.1"/>
    <property type="molecule type" value="Genomic_DNA"/>
</dbReference>
<dbReference type="InterPro" id="IPR003673">
    <property type="entry name" value="CoA-Trfase_fam_III"/>
</dbReference>
<dbReference type="InterPro" id="IPR023606">
    <property type="entry name" value="CoA-Trfase_III_dom_1_sf"/>
</dbReference>
<dbReference type="Proteomes" id="UP001589867">
    <property type="component" value="Unassembled WGS sequence"/>
</dbReference>
<keyword evidence="1 2" id="KW-0808">Transferase</keyword>
<dbReference type="Gene3D" id="3.30.1540.10">
    <property type="entry name" value="formyl-coa transferase, domain 3"/>
    <property type="match status" value="1"/>
</dbReference>